<dbReference type="GO" id="GO:0003676">
    <property type="term" value="F:nucleic acid binding"/>
    <property type="evidence" value="ECO:0007669"/>
    <property type="project" value="InterPro"/>
</dbReference>
<reference evidence="4" key="1">
    <citation type="submission" date="2022-10" db="EMBL/GenBank/DDBJ databases">
        <authorList>
            <person name="Chen Y."/>
            <person name="Dougan E. K."/>
            <person name="Chan C."/>
            <person name="Rhodes N."/>
            <person name="Thang M."/>
        </authorList>
    </citation>
    <scope>NUCLEOTIDE SEQUENCE</scope>
</reference>
<dbReference type="EMBL" id="CAMXCT030001421">
    <property type="protein sequence ID" value="CAL4777244.1"/>
    <property type="molecule type" value="Genomic_DNA"/>
</dbReference>
<dbReference type="PROSITE" id="PS50158">
    <property type="entry name" value="ZF_CCHC"/>
    <property type="match status" value="1"/>
</dbReference>
<keyword evidence="1" id="KW-0863">Zinc-finger</keyword>
<dbReference type="Gene3D" id="2.40.70.10">
    <property type="entry name" value="Acid Proteases"/>
    <property type="match status" value="1"/>
</dbReference>
<evidence type="ECO:0000256" key="1">
    <source>
        <dbReference type="PROSITE-ProRule" id="PRU00047"/>
    </source>
</evidence>
<keyword evidence="1" id="KW-0479">Metal-binding</keyword>
<dbReference type="InterPro" id="IPR001878">
    <property type="entry name" value="Znf_CCHC"/>
</dbReference>
<dbReference type="SMART" id="SM00343">
    <property type="entry name" value="ZnF_C2HC"/>
    <property type="match status" value="1"/>
</dbReference>
<evidence type="ECO:0000313" key="5">
    <source>
        <dbReference type="EMBL" id="CAL4777244.1"/>
    </source>
</evidence>
<dbReference type="EMBL" id="CAMXCT010001421">
    <property type="protein sequence ID" value="CAI3989932.1"/>
    <property type="molecule type" value="Genomic_DNA"/>
</dbReference>
<protein>
    <submittedName>
        <fullName evidence="5">CCHC-type domain-containing protein</fullName>
    </submittedName>
</protein>
<dbReference type="AlphaFoldDB" id="A0A9P1FXK2"/>
<feature type="region of interest" description="Disordered" evidence="2">
    <location>
        <begin position="767"/>
        <end position="787"/>
    </location>
</feature>
<dbReference type="Pfam" id="PF00098">
    <property type="entry name" value="zf-CCHC"/>
    <property type="match status" value="1"/>
</dbReference>
<reference evidence="5 6" key="2">
    <citation type="submission" date="2024-05" db="EMBL/GenBank/DDBJ databases">
        <authorList>
            <person name="Chen Y."/>
            <person name="Shah S."/>
            <person name="Dougan E. K."/>
            <person name="Thang M."/>
            <person name="Chan C."/>
        </authorList>
    </citation>
    <scope>NUCLEOTIDE SEQUENCE [LARGE SCALE GENOMIC DNA]</scope>
</reference>
<organism evidence="4">
    <name type="scientific">Cladocopium goreaui</name>
    <dbReference type="NCBI Taxonomy" id="2562237"/>
    <lineage>
        <taxon>Eukaryota</taxon>
        <taxon>Sar</taxon>
        <taxon>Alveolata</taxon>
        <taxon>Dinophyceae</taxon>
        <taxon>Suessiales</taxon>
        <taxon>Symbiodiniaceae</taxon>
        <taxon>Cladocopium</taxon>
    </lineage>
</organism>
<feature type="region of interest" description="Disordered" evidence="2">
    <location>
        <begin position="136"/>
        <end position="187"/>
    </location>
</feature>
<feature type="region of interest" description="Disordered" evidence="2">
    <location>
        <begin position="304"/>
        <end position="327"/>
    </location>
</feature>
<gene>
    <name evidence="4" type="ORF">C1SCF055_LOCUS16960</name>
</gene>
<accession>A0A9P1FXK2</accession>
<keyword evidence="6" id="KW-1185">Reference proteome</keyword>
<dbReference type="Gene3D" id="4.10.60.10">
    <property type="entry name" value="Zinc finger, CCHC-type"/>
    <property type="match status" value="1"/>
</dbReference>
<dbReference type="GO" id="GO:0008270">
    <property type="term" value="F:zinc ion binding"/>
    <property type="evidence" value="ECO:0007669"/>
    <property type="project" value="UniProtKB-KW"/>
</dbReference>
<feature type="compositionally biased region" description="Acidic residues" evidence="2">
    <location>
        <begin position="306"/>
        <end position="326"/>
    </location>
</feature>
<evidence type="ECO:0000259" key="3">
    <source>
        <dbReference type="PROSITE" id="PS50158"/>
    </source>
</evidence>
<dbReference type="Proteomes" id="UP001152797">
    <property type="component" value="Unassembled WGS sequence"/>
</dbReference>
<dbReference type="SUPFAM" id="SSF57756">
    <property type="entry name" value="Retrovirus zinc finger-like domains"/>
    <property type="match status" value="1"/>
</dbReference>
<feature type="compositionally biased region" description="Polar residues" evidence="2">
    <location>
        <begin position="820"/>
        <end position="837"/>
    </location>
</feature>
<evidence type="ECO:0000313" key="6">
    <source>
        <dbReference type="Proteomes" id="UP001152797"/>
    </source>
</evidence>
<feature type="compositionally biased region" description="Polar residues" evidence="2">
    <location>
        <begin position="175"/>
        <end position="187"/>
    </location>
</feature>
<evidence type="ECO:0000256" key="2">
    <source>
        <dbReference type="SAM" id="MobiDB-lite"/>
    </source>
</evidence>
<feature type="domain" description="CCHC-type" evidence="3">
    <location>
        <begin position="394"/>
        <end position="409"/>
    </location>
</feature>
<feature type="region of interest" description="Disordered" evidence="2">
    <location>
        <begin position="814"/>
        <end position="847"/>
    </location>
</feature>
<keyword evidence="1" id="KW-0862">Zinc</keyword>
<name>A0A9P1FXK2_9DINO</name>
<dbReference type="InterPro" id="IPR021109">
    <property type="entry name" value="Peptidase_aspartic_dom_sf"/>
</dbReference>
<sequence length="847" mass="94434">MTVTRTRDGVPGWSGDPSTWLEFKQAARLYVASTKVENRYTCGPKIAAELTGAAKTAITGKKSTWLSDASGAETLLQYLQSTIGEPALPEVGNFMRQYFKVLKRKRGEAMTAFCVRHREEYERMCRSLARMVREHKQGHGKKAASVGTKTNSEPAPSQPPPSQTGADDNLEGDDPSTSAAGNSDGNTWQANPWWSSSYYGWQSGWGWHQPWGSWSYDKWYDEGSKTALSTVSECEDEDKVEILPDAVLGWFLLEKSGLDTLEKSVIQGEIKGDFTLAGVEHALRSHWSDDQIRKRDGDAKHVAAFQDEDEDPPSDEDEALTEEMTPEEMSWYQEAKADEYKAYAQFQQAKRTLKEARARQHEVKLARKYYKVSSTSSSLGGKTFSGSRPVKGPCFKCGAMGHQAKECPKREERAQLVSEAEELAEYTTYFTVDDESVHGQEGTIKDTMNGNCDELAMTAQSMPPTTLEAIHQGKAIIDGGATKTMASVYALEKLSQANMDKRGESGVAKVDGHNRPIFGFGNSQKAKCLSTCIMKIPNQNQPMNLQVHVVDEGQAPVLLSVDTLRKLGAVIDFTKDQAVFSKVVTMQGEKMKPHYQCTKSECVQELLQYQVVAHKDLTLQELRVLLREARKKEGIIAPREDNTIMEEIKKGKLDTLRRMCAARDIGINSKTTVGEMRLALRQWLIESGTGDTTYEIGQHAGATFNEIMHNKPDYIQWAIKEVQTAPQADWRLMQLARWATKMQHNTDLWKDEEVYVTKEIKQSLATKMKPAGQAGPPPMPSTATSSQENVQANDMMNMMKTMMGQIQVLSQELQEVKSSRAGSSYSAKTRKTTSTNGGFEEIEVEES</sequence>
<dbReference type="OrthoDB" id="10563528at2759"/>
<dbReference type="InterPro" id="IPR036875">
    <property type="entry name" value="Znf_CCHC_sf"/>
</dbReference>
<dbReference type="EMBL" id="CAMXCT020001421">
    <property type="protein sequence ID" value="CAL1143307.1"/>
    <property type="molecule type" value="Genomic_DNA"/>
</dbReference>
<proteinExistence type="predicted"/>
<comment type="caution">
    <text evidence="4">The sequence shown here is derived from an EMBL/GenBank/DDBJ whole genome shotgun (WGS) entry which is preliminary data.</text>
</comment>
<evidence type="ECO:0000313" key="4">
    <source>
        <dbReference type="EMBL" id="CAI3989932.1"/>
    </source>
</evidence>